<evidence type="ECO:0000259" key="8">
    <source>
        <dbReference type="PROSITE" id="PS50850"/>
    </source>
</evidence>
<evidence type="ECO:0000256" key="4">
    <source>
        <dbReference type="ARBA" id="ARBA00022692"/>
    </source>
</evidence>
<dbReference type="InterPro" id="IPR020846">
    <property type="entry name" value="MFS_dom"/>
</dbReference>
<dbReference type="PROSITE" id="PS50850">
    <property type="entry name" value="MFS"/>
    <property type="match status" value="1"/>
</dbReference>
<dbReference type="PANTHER" id="PTHR23513">
    <property type="entry name" value="INTEGRAL MEMBRANE EFFLUX PROTEIN-RELATED"/>
    <property type="match status" value="1"/>
</dbReference>
<feature type="transmembrane region" description="Helical" evidence="7">
    <location>
        <begin position="92"/>
        <end position="112"/>
    </location>
</feature>
<feature type="transmembrane region" description="Helical" evidence="7">
    <location>
        <begin position="325"/>
        <end position="348"/>
    </location>
</feature>
<evidence type="ECO:0000313" key="9">
    <source>
        <dbReference type="EMBL" id="HAV92596.1"/>
    </source>
</evidence>
<dbReference type="Proteomes" id="UP000264062">
    <property type="component" value="Unassembled WGS sequence"/>
</dbReference>
<feature type="transmembrane region" description="Helical" evidence="7">
    <location>
        <begin position="360"/>
        <end position="383"/>
    </location>
</feature>
<evidence type="ECO:0000256" key="5">
    <source>
        <dbReference type="ARBA" id="ARBA00022989"/>
    </source>
</evidence>
<feature type="transmembrane region" description="Helical" evidence="7">
    <location>
        <begin position="157"/>
        <end position="182"/>
    </location>
</feature>
<feature type="transmembrane region" description="Helical" evidence="7">
    <location>
        <begin position="28"/>
        <end position="52"/>
    </location>
</feature>
<feature type="transmembrane region" description="Helical" evidence="7">
    <location>
        <begin position="188"/>
        <end position="205"/>
    </location>
</feature>
<reference evidence="9 10" key="1">
    <citation type="journal article" date="2018" name="Nat. Biotechnol.">
        <title>A standardized bacterial taxonomy based on genome phylogeny substantially revises the tree of life.</title>
        <authorList>
            <person name="Parks D.H."/>
            <person name="Chuvochina M."/>
            <person name="Waite D.W."/>
            <person name="Rinke C."/>
            <person name="Skarshewski A."/>
            <person name="Chaumeil P.A."/>
            <person name="Hugenholtz P."/>
        </authorList>
    </citation>
    <scope>NUCLEOTIDE SEQUENCE [LARGE SCALE GENOMIC DNA]</scope>
    <source>
        <strain evidence="9">UBA9956</strain>
    </source>
</reference>
<evidence type="ECO:0000256" key="7">
    <source>
        <dbReference type="SAM" id="Phobius"/>
    </source>
</evidence>
<feature type="transmembrane region" description="Helical" evidence="7">
    <location>
        <begin position="389"/>
        <end position="410"/>
    </location>
</feature>
<feature type="transmembrane region" description="Helical" evidence="7">
    <location>
        <begin position="239"/>
        <end position="260"/>
    </location>
</feature>
<evidence type="ECO:0000256" key="2">
    <source>
        <dbReference type="ARBA" id="ARBA00022448"/>
    </source>
</evidence>
<dbReference type="Gene3D" id="1.20.1250.20">
    <property type="entry name" value="MFS general substrate transporter like domains"/>
    <property type="match status" value="1"/>
</dbReference>
<keyword evidence="2" id="KW-0813">Transport</keyword>
<keyword evidence="5 7" id="KW-1133">Transmembrane helix</keyword>
<feature type="transmembrane region" description="Helical" evidence="7">
    <location>
        <begin position="272"/>
        <end position="291"/>
    </location>
</feature>
<name>A0A350HAN0_UNCW3</name>
<evidence type="ECO:0000256" key="1">
    <source>
        <dbReference type="ARBA" id="ARBA00004651"/>
    </source>
</evidence>
<keyword evidence="4 7" id="KW-0812">Transmembrane</keyword>
<protein>
    <submittedName>
        <fullName evidence="9">MFS transporter</fullName>
    </submittedName>
</protein>
<dbReference type="EMBL" id="DMZY01000158">
    <property type="protein sequence ID" value="HAV92596.1"/>
    <property type="molecule type" value="Genomic_DNA"/>
</dbReference>
<evidence type="ECO:0000256" key="6">
    <source>
        <dbReference type="ARBA" id="ARBA00023136"/>
    </source>
</evidence>
<evidence type="ECO:0000256" key="3">
    <source>
        <dbReference type="ARBA" id="ARBA00022475"/>
    </source>
</evidence>
<gene>
    <name evidence="9" type="ORF">DCW38_05385</name>
</gene>
<dbReference type="Pfam" id="PF05977">
    <property type="entry name" value="MFS_3"/>
    <property type="match status" value="1"/>
</dbReference>
<keyword evidence="6 7" id="KW-0472">Membrane</keyword>
<comment type="caution">
    <text evidence="9">The sequence shown here is derived from an EMBL/GenBank/DDBJ whole genome shotgun (WGS) entry which is preliminary data.</text>
</comment>
<evidence type="ECO:0000313" key="10">
    <source>
        <dbReference type="Proteomes" id="UP000264062"/>
    </source>
</evidence>
<proteinExistence type="predicted"/>
<feature type="transmembrane region" description="Helical" evidence="7">
    <location>
        <begin position="118"/>
        <end position="136"/>
    </location>
</feature>
<dbReference type="InterPro" id="IPR036259">
    <property type="entry name" value="MFS_trans_sf"/>
</dbReference>
<dbReference type="PANTHER" id="PTHR23513:SF11">
    <property type="entry name" value="STAPHYLOFERRIN A TRANSPORTER"/>
    <property type="match status" value="1"/>
</dbReference>
<dbReference type="AlphaFoldDB" id="A0A350HAN0"/>
<feature type="domain" description="Major facilitator superfamily (MFS) profile" evidence="8">
    <location>
        <begin position="20"/>
        <end position="416"/>
    </location>
</feature>
<accession>A0A350HAN0</accession>
<dbReference type="GO" id="GO:0005886">
    <property type="term" value="C:plasma membrane"/>
    <property type="evidence" value="ECO:0007669"/>
    <property type="project" value="UniProtKB-SubCell"/>
</dbReference>
<feature type="transmembrane region" description="Helical" evidence="7">
    <location>
        <begin position="58"/>
        <end position="80"/>
    </location>
</feature>
<organism evidence="9 10">
    <name type="scientific">candidate division WOR-3 bacterium</name>
    <dbReference type="NCBI Taxonomy" id="2052148"/>
    <lineage>
        <taxon>Bacteria</taxon>
        <taxon>Bacteria division WOR-3</taxon>
    </lineage>
</organism>
<dbReference type="SUPFAM" id="SSF103473">
    <property type="entry name" value="MFS general substrate transporter"/>
    <property type="match status" value="1"/>
</dbReference>
<sequence length="425" mass="47098">MKINEFIKQAKDRTKFMLRAFRYRNYRLFFIGQGVSLIGTWMQQMAGAWLVYRLTNYSPFMLGLVSFAAMIPNLLITPFGGVIADRFDRRKIMYFTQTSMMIFAFILAFIVYTDRATIEIIFLLTLFSGIMNAIDAPTRHSFIFEIVTEKEDLINAIALNSAMFNGARLIGPAIAGLVIAAFGEQMCFLINGISFLSVLVALFLMKLKKRKIVSESNNFFRNLKEGFAYSYNHPTIKSILLLITTISLFGMSYNTIMPVYVKDVLGGGPKLLGFIMGAVGLGAVVGALFIASRRHFQTLVRIISIAGVIFGAGLFLVSFSRSELLSLALMFVVGFGMVSQISVGNTILQTLVEDRMRGRVMSLYNLAFLGVAPIGNLMIGYLAKKEVIGVTNTLALSGGICIIISLCFLLQIKEFKAQLAETNGI</sequence>
<keyword evidence="3" id="KW-1003">Cell membrane</keyword>
<dbReference type="CDD" id="cd06173">
    <property type="entry name" value="MFS_MefA_like"/>
    <property type="match status" value="1"/>
</dbReference>
<comment type="subcellular location">
    <subcellularLocation>
        <location evidence="1">Cell membrane</location>
        <topology evidence="1">Multi-pass membrane protein</topology>
    </subcellularLocation>
</comment>
<dbReference type="GO" id="GO:0022857">
    <property type="term" value="F:transmembrane transporter activity"/>
    <property type="evidence" value="ECO:0007669"/>
    <property type="project" value="InterPro"/>
</dbReference>
<dbReference type="InterPro" id="IPR010290">
    <property type="entry name" value="TM_effector"/>
</dbReference>
<feature type="transmembrane region" description="Helical" evidence="7">
    <location>
        <begin position="298"/>
        <end position="319"/>
    </location>
</feature>